<dbReference type="Pfam" id="PF06181">
    <property type="entry name" value="Urate_ox_N"/>
    <property type="match status" value="1"/>
</dbReference>
<sequence length="412" mass="44885">MELLAYGVDWLNLLVRWLHLITGIAWIGASFYFVWLDNSIRPPKPGSDLARKGVSGELWAVHGGGFYNPQKYLVSPAELPSDLHWFKWEAYATWLSGFSLLFIVYYFNASAMMIDKSVADLSQGQAIAVGLGSLLFGWIVYDALCRSPLGKREGLLAIVMYVFIVAMAYVLTHFLSGRAAYIHVGAMIGTMMVGNVLMLIIPGQRKLVQAMERGESPDPIHGKKAKQRSVHNNYFTLPVLLIMISNHYAMTYSHAYSWALLGAIIAAGVLIRHFFNLRHHGRTAWGFPAAGCAILLAVAIVIAPRPTAQAAQIAQGVSGDEHAAAVAAPEFGRVQAIINQRCVSCHSATPTQPGFATAPAGVMLNTPEQIHQYAARVNQQAVVLKAMPIGNMTNITPEERAEIGAWFAAGAN</sequence>
<feature type="transmembrane region" description="Helical" evidence="5">
    <location>
        <begin position="126"/>
        <end position="144"/>
    </location>
</feature>
<protein>
    <submittedName>
        <fullName evidence="7">Urate hydroxylase PuuD</fullName>
    </submittedName>
</protein>
<reference evidence="7 8" key="1">
    <citation type="submission" date="2020-07" db="EMBL/GenBank/DDBJ databases">
        <title>Novel species isolated from subtropical streams in China.</title>
        <authorList>
            <person name="Lu H."/>
        </authorList>
    </citation>
    <scope>NUCLEOTIDE SEQUENCE [LARGE SCALE GENOMIC DNA]</scope>
    <source>
        <strain evidence="7 8">FT3S</strain>
    </source>
</reference>
<keyword evidence="5" id="KW-0472">Membrane</keyword>
<proteinExistence type="predicted"/>
<evidence type="ECO:0000256" key="5">
    <source>
        <dbReference type="SAM" id="Phobius"/>
    </source>
</evidence>
<evidence type="ECO:0000256" key="2">
    <source>
        <dbReference type="ARBA" id="ARBA00022723"/>
    </source>
</evidence>
<feature type="transmembrane region" description="Helical" evidence="5">
    <location>
        <begin position="156"/>
        <end position="175"/>
    </location>
</feature>
<keyword evidence="5" id="KW-0812">Transmembrane</keyword>
<dbReference type="GO" id="GO:0009055">
    <property type="term" value="F:electron transfer activity"/>
    <property type="evidence" value="ECO:0007669"/>
    <property type="project" value="InterPro"/>
</dbReference>
<evidence type="ECO:0000256" key="4">
    <source>
        <dbReference type="PROSITE-ProRule" id="PRU00433"/>
    </source>
</evidence>
<feature type="transmembrane region" description="Helical" evidence="5">
    <location>
        <begin position="181"/>
        <end position="201"/>
    </location>
</feature>
<feature type="domain" description="Cytochrome c" evidence="6">
    <location>
        <begin position="322"/>
        <end position="411"/>
    </location>
</feature>
<name>A0A7W2I5F3_9BURK</name>
<feature type="transmembrane region" description="Helical" evidence="5">
    <location>
        <begin position="255"/>
        <end position="275"/>
    </location>
</feature>
<feature type="transmembrane region" description="Helical" evidence="5">
    <location>
        <begin position="284"/>
        <end position="303"/>
    </location>
</feature>
<dbReference type="SUPFAM" id="SSF46626">
    <property type="entry name" value="Cytochrome c"/>
    <property type="match status" value="1"/>
</dbReference>
<dbReference type="PROSITE" id="PS51007">
    <property type="entry name" value="CYTC"/>
    <property type="match status" value="1"/>
</dbReference>
<feature type="transmembrane region" description="Helical" evidence="5">
    <location>
        <begin position="17"/>
        <end position="35"/>
    </location>
</feature>
<dbReference type="InterPro" id="IPR010389">
    <property type="entry name" value="Urate_ox_N"/>
</dbReference>
<gene>
    <name evidence="7" type="ORF">H3H36_02970</name>
</gene>
<evidence type="ECO:0000256" key="1">
    <source>
        <dbReference type="ARBA" id="ARBA00022617"/>
    </source>
</evidence>
<dbReference type="EMBL" id="JACEZS010000001">
    <property type="protein sequence ID" value="MBA5604322.1"/>
    <property type="molecule type" value="Genomic_DNA"/>
</dbReference>
<dbReference type="InterPro" id="IPR009056">
    <property type="entry name" value="Cyt_c-like_dom"/>
</dbReference>
<comment type="caution">
    <text evidence="7">The sequence shown here is derived from an EMBL/GenBank/DDBJ whole genome shotgun (WGS) entry which is preliminary data.</text>
</comment>
<keyword evidence="8" id="KW-1185">Reference proteome</keyword>
<keyword evidence="2 4" id="KW-0479">Metal-binding</keyword>
<dbReference type="GO" id="GO:0020037">
    <property type="term" value="F:heme binding"/>
    <property type="evidence" value="ECO:0007669"/>
    <property type="project" value="InterPro"/>
</dbReference>
<dbReference type="Proteomes" id="UP000566711">
    <property type="component" value="Unassembled WGS sequence"/>
</dbReference>
<keyword evidence="5" id="KW-1133">Transmembrane helix</keyword>
<dbReference type="InterPro" id="IPR036909">
    <property type="entry name" value="Cyt_c-like_dom_sf"/>
</dbReference>
<feature type="transmembrane region" description="Helical" evidence="5">
    <location>
        <begin position="91"/>
        <end position="114"/>
    </location>
</feature>
<organism evidence="7 8">
    <name type="scientific">Rugamonas fusca</name>
    <dbReference type="NCBI Taxonomy" id="2758568"/>
    <lineage>
        <taxon>Bacteria</taxon>
        <taxon>Pseudomonadati</taxon>
        <taxon>Pseudomonadota</taxon>
        <taxon>Betaproteobacteria</taxon>
        <taxon>Burkholderiales</taxon>
        <taxon>Oxalobacteraceae</taxon>
        <taxon>Telluria group</taxon>
        <taxon>Rugamonas</taxon>
    </lineage>
</organism>
<accession>A0A7W2I5F3</accession>
<keyword evidence="1 4" id="KW-0349">Heme</keyword>
<feature type="transmembrane region" description="Helical" evidence="5">
    <location>
        <begin position="232"/>
        <end position="249"/>
    </location>
</feature>
<dbReference type="AlphaFoldDB" id="A0A7W2I5F3"/>
<dbReference type="RefSeq" id="WP_182213794.1">
    <property type="nucleotide sequence ID" value="NZ_JACEZS010000001.1"/>
</dbReference>
<evidence type="ECO:0000313" key="7">
    <source>
        <dbReference type="EMBL" id="MBA5604322.1"/>
    </source>
</evidence>
<evidence type="ECO:0000313" key="8">
    <source>
        <dbReference type="Proteomes" id="UP000566711"/>
    </source>
</evidence>
<evidence type="ECO:0000259" key="6">
    <source>
        <dbReference type="PROSITE" id="PS51007"/>
    </source>
</evidence>
<evidence type="ECO:0000256" key="3">
    <source>
        <dbReference type="ARBA" id="ARBA00023004"/>
    </source>
</evidence>
<dbReference type="GO" id="GO:0046872">
    <property type="term" value="F:metal ion binding"/>
    <property type="evidence" value="ECO:0007669"/>
    <property type="project" value="UniProtKB-KW"/>
</dbReference>
<keyword evidence="3 4" id="KW-0408">Iron</keyword>